<dbReference type="EMBL" id="JAENIK010000004">
    <property type="protein sequence ID" value="MBK1814797.1"/>
    <property type="molecule type" value="Genomic_DNA"/>
</dbReference>
<dbReference type="RefSeq" id="WP_200349747.1">
    <property type="nucleotide sequence ID" value="NZ_BAABHZ010000010.1"/>
</dbReference>
<evidence type="ECO:0000256" key="1">
    <source>
        <dbReference type="SAM" id="SignalP"/>
    </source>
</evidence>
<evidence type="ECO:0000259" key="2">
    <source>
        <dbReference type="Pfam" id="PF12146"/>
    </source>
</evidence>
<evidence type="ECO:0000313" key="4">
    <source>
        <dbReference type="Proteomes" id="UP000600139"/>
    </source>
</evidence>
<dbReference type="GO" id="GO:0016787">
    <property type="term" value="F:hydrolase activity"/>
    <property type="evidence" value="ECO:0007669"/>
    <property type="project" value="UniProtKB-KW"/>
</dbReference>
<evidence type="ECO:0000313" key="3">
    <source>
        <dbReference type="EMBL" id="MBK1814797.1"/>
    </source>
</evidence>
<protein>
    <submittedName>
        <fullName evidence="3">Alpha/beta fold hydrolase</fullName>
    </submittedName>
</protein>
<dbReference type="PANTHER" id="PTHR12277">
    <property type="entry name" value="ALPHA/BETA HYDROLASE DOMAIN-CONTAINING PROTEIN"/>
    <property type="match status" value="1"/>
</dbReference>
<name>A0A934R131_9BACT</name>
<dbReference type="AlphaFoldDB" id="A0A934R131"/>
<feature type="domain" description="Serine aminopeptidase S33" evidence="2">
    <location>
        <begin position="100"/>
        <end position="211"/>
    </location>
</feature>
<dbReference type="InterPro" id="IPR022742">
    <property type="entry name" value="Hydrolase_4"/>
</dbReference>
<feature type="signal peptide" evidence="1">
    <location>
        <begin position="1"/>
        <end position="18"/>
    </location>
</feature>
<gene>
    <name evidence="3" type="ORF">JIN84_04175</name>
</gene>
<reference evidence="3" key="1">
    <citation type="submission" date="2021-01" db="EMBL/GenBank/DDBJ databases">
        <title>Modified the classification status of verrucomicrobia.</title>
        <authorList>
            <person name="Feng X."/>
        </authorList>
    </citation>
    <scope>NUCLEOTIDE SEQUENCE</scope>
    <source>
        <strain evidence="3">JCM 18052</strain>
    </source>
</reference>
<dbReference type="Pfam" id="PF12146">
    <property type="entry name" value="Hydrolase_4"/>
    <property type="match status" value="1"/>
</dbReference>
<keyword evidence="4" id="KW-1185">Reference proteome</keyword>
<dbReference type="PANTHER" id="PTHR12277:SF81">
    <property type="entry name" value="PROTEIN ABHD13"/>
    <property type="match status" value="1"/>
</dbReference>
<dbReference type="InterPro" id="IPR029058">
    <property type="entry name" value="AB_hydrolase_fold"/>
</dbReference>
<dbReference type="Proteomes" id="UP000600139">
    <property type="component" value="Unassembled WGS sequence"/>
</dbReference>
<keyword evidence="1" id="KW-0732">Signal</keyword>
<feature type="chain" id="PRO_5038126756" evidence="1">
    <location>
        <begin position="19"/>
        <end position="306"/>
    </location>
</feature>
<proteinExistence type="predicted"/>
<accession>A0A934R131</accession>
<sequence length="306" mass="32773">MSIRLIGLSLAAAGIATAQDPATADSIRELLNDPNSDVAKLAKQYAGKSGGNQLFYFPTRDEPATPRMWGLKYESVDFKSADGTALHGWFIPAKSKTPQTAKGTVVFSHGNTGSVGHHLGFCVWLAEAGYNVLLYDYRGFGKSGGSVDRRGMIDDVKAAFAYVRKRPDIDPEKLISYGHSLGGAQSVTALGESPVKGLRAIVIDGAFASYQAMARIIGGQLGASLVTDELSPRDFVKKLTPTPLLVVHGTRDEIVPVSQGKQLYEAAGEPKTLFEVKAGRHGTALSNDNGAYRKKMIEWLDGVMKG</sequence>
<keyword evidence="3" id="KW-0378">Hydrolase</keyword>
<comment type="caution">
    <text evidence="3">The sequence shown here is derived from an EMBL/GenBank/DDBJ whole genome shotgun (WGS) entry which is preliminary data.</text>
</comment>
<dbReference type="SUPFAM" id="SSF53474">
    <property type="entry name" value="alpha/beta-Hydrolases"/>
    <property type="match status" value="1"/>
</dbReference>
<dbReference type="Gene3D" id="3.40.50.1820">
    <property type="entry name" value="alpha/beta hydrolase"/>
    <property type="match status" value="1"/>
</dbReference>
<organism evidence="3 4">
    <name type="scientific">Luteolibacter yonseiensis</name>
    <dbReference type="NCBI Taxonomy" id="1144680"/>
    <lineage>
        <taxon>Bacteria</taxon>
        <taxon>Pseudomonadati</taxon>
        <taxon>Verrucomicrobiota</taxon>
        <taxon>Verrucomicrobiia</taxon>
        <taxon>Verrucomicrobiales</taxon>
        <taxon>Verrucomicrobiaceae</taxon>
        <taxon>Luteolibacter</taxon>
    </lineage>
</organism>